<feature type="compositionally biased region" description="Polar residues" evidence="1">
    <location>
        <begin position="1"/>
        <end position="10"/>
    </location>
</feature>
<dbReference type="Pfam" id="PF13794">
    <property type="entry name" value="MiaE_2"/>
    <property type="match status" value="1"/>
</dbReference>
<gene>
    <name evidence="3" type="ORF">HMPREF0682_0402</name>
</gene>
<keyword evidence="4" id="KW-1185">Reference proteome</keyword>
<feature type="domain" description="Ferritin-like" evidence="2">
    <location>
        <begin position="32"/>
        <end position="207"/>
    </location>
</feature>
<name>U2QIA0_9ACTN</name>
<sequence>MSPTSDTQRSAAEPRPGEGRAPAPIDLPEGGAQLLGLTAQADLVDFEMLTASAPMAPSLSQRIDVATLAADQLGRFERIGAQLTAQELVVPEVLGPYREALDAFAGATRAGDWASSVLRALLVNGLRADFVTAIHDGLDEQLLALVQPGPTAWRISDFAGRALADALDADPAGAGALALYGRRFAAEAVGQIQRLVAREVELTSLVARAAAARAGEGHAVESAGDELGVVSELLEHLMAEHGKRLARLGLGG</sequence>
<reference evidence="3" key="1">
    <citation type="submission" date="2013-08" db="EMBL/GenBank/DDBJ databases">
        <authorList>
            <person name="Durkin A.S."/>
            <person name="Haft D.R."/>
            <person name="McCorrison J."/>
            <person name="Torralba M."/>
            <person name="Gillis M."/>
            <person name="Haft D.H."/>
            <person name="Methe B."/>
            <person name="Sutton G."/>
            <person name="Nelson K.E."/>
        </authorList>
    </citation>
    <scope>NUCLEOTIDE SEQUENCE [LARGE SCALE GENOMIC DNA]</scope>
    <source>
        <strain evidence="3">F0233</strain>
    </source>
</reference>
<evidence type="ECO:0000313" key="4">
    <source>
        <dbReference type="Proteomes" id="UP000017052"/>
    </source>
</evidence>
<comment type="caution">
    <text evidence="3">The sequence shown here is derived from an EMBL/GenBank/DDBJ whole genome shotgun (WGS) entry which is preliminary data.</text>
</comment>
<evidence type="ECO:0000313" key="3">
    <source>
        <dbReference type="EMBL" id="ERK56226.1"/>
    </source>
</evidence>
<proteinExistence type="predicted"/>
<dbReference type="GeneID" id="95361123"/>
<evidence type="ECO:0000256" key="1">
    <source>
        <dbReference type="SAM" id="MobiDB-lite"/>
    </source>
</evidence>
<dbReference type="Gene3D" id="1.20.1260.10">
    <property type="match status" value="1"/>
</dbReference>
<evidence type="ECO:0000259" key="2">
    <source>
        <dbReference type="Pfam" id="PF13794"/>
    </source>
</evidence>
<dbReference type="AlphaFoldDB" id="U2QIA0"/>
<dbReference type="InterPro" id="IPR059125">
    <property type="entry name" value="Ferritin_actino"/>
</dbReference>
<dbReference type="RefSeq" id="WP_021797376.1">
    <property type="nucleotide sequence ID" value="NZ_ACVN02000159.1"/>
</dbReference>
<accession>U2QIA0</accession>
<protein>
    <submittedName>
        <fullName evidence="3">tRNA-(MS[2]IO[6]A)-hydroxylase (MiaE)-like protein</fullName>
    </submittedName>
</protein>
<dbReference type="EMBL" id="ACVN02000159">
    <property type="protein sequence ID" value="ERK56226.1"/>
    <property type="molecule type" value="Genomic_DNA"/>
</dbReference>
<organism evidence="3 4">
    <name type="scientific">Propionibacterium acidifaciens F0233</name>
    <dbReference type="NCBI Taxonomy" id="553198"/>
    <lineage>
        <taxon>Bacteria</taxon>
        <taxon>Bacillati</taxon>
        <taxon>Actinomycetota</taxon>
        <taxon>Actinomycetes</taxon>
        <taxon>Propionibacteriales</taxon>
        <taxon>Propionibacteriaceae</taxon>
        <taxon>Propionibacterium</taxon>
    </lineage>
</organism>
<dbReference type="Proteomes" id="UP000017052">
    <property type="component" value="Unassembled WGS sequence"/>
</dbReference>
<dbReference type="InterPro" id="IPR012347">
    <property type="entry name" value="Ferritin-like"/>
</dbReference>
<feature type="region of interest" description="Disordered" evidence="1">
    <location>
        <begin position="1"/>
        <end position="28"/>
    </location>
</feature>